<reference evidence="1 2" key="1">
    <citation type="journal article" date="2015" name="Stand. Genomic Sci.">
        <title>Genomic Encyclopedia of Bacterial and Archaeal Type Strains, Phase III: the genomes of soil and plant-associated and newly described type strains.</title>
        <authorList>
            <person name="Whitman W.B."/>
            <person name="Woyke T."/>
            <person name="Klenk H.P."/>
            <person name="Zhou Y."/>
            <person name="Lilburn T.G."/>
            <person name="Beck B.J."/>
            <person name="De Vos P."/>
            <person name="Vandamme P."/>
            <person name="Eisen J.A."/>
            <person name="Garrity G."/>
            <person name="Hugenholtz P."/>
            <person name="Kyrpides N.C."/>
        </authorList>
    </citation>
    <scope>NUCLEOTIDE SEQUENCE [LARGE SCALE GENOMIC DNA]</scope>
    <source>
        <strain evidence="1 2">VKM Ac-2540</strain>
    </source>
</reference>
<name>A0A4Q7WPK0_9ACTN</name>
<comment type="caution">
    <text evidence="1">The sequence shown here is derived from an EMBL/GenBank/DDBJ whole genome shotgun (WGS) entry which is preliminary data.</text>
</comment>
<keyword evidence="2" id="KW-1185">Reference proteome</keyword>
<gene>
    <name evidence="1" type="ORF">EV645_6584</name>
</gene>
<proteinExistence type="predicted"/>
<accession>A0A4Q7WPK0</accession>
<sequence>MANEVPVVCAGYHEHDGSATYASCVVCSSGSIMTEASDDEYIHNQ</sequence>
<protein>
    <submittedName>
        <fullName evidence="1">Uncharacterized protein</fullName>
    </submittedName>
</protein>
<evidence type="ECO:0000313" key="1">
    <source>
        <dbReference type="EMBL" id="RZU11415.1"/>
    </source>
</evidence>
<dbReference type="RefSeq" id="WP_157997210.1">
    <property type="nucleotide sequence ID" value="NZ_SHKR01000015.1"/>
</dbReference>
<evidence type="ECO:0000313" key="2">
    <source>
        <dbReference type="Proteomes" id="UP000292027"/>
    </source>
</evidence>
<organism evidence="1 2">
    <name type="scientific">Kribbella rubisoli</name>
    <dbReference type="NCBI Taxonomy" id="3075929"/>
    <lineage>
        <taxon>Bacteria</taxon>
        <taxon>Bacillati</taxon>
        <taxon>Actinomycetota</taxon>
        <taxon>Actinomycetes</taxon>
        <taxon>Propionibacteriales</taxon>
        <taxon>Kribbellaceae</taxon>
        <taxon>Kribbella</taxon>
    </lineage>
</organism>
<dbReference type="EMBL" id="SHKR01000015">
    <property type="protein sequence ID" value="RZU11415.1"/>
    <property type="molecule type" value="Genomic_DNA"/>
</dbReference>
<dbReference type="AlphaFoldDB" id="A0A4Q7WPK0"/>
<dbReference type="Proteomes" id="UP000292027">
    <property type="component" value="Unassembled WGS sequence"/>
</dbReference>